<keyword evidence="1" id="KW-1133">Transmembrane helix</keyword>
<keyword evidence="1" id="KW-0812">Transmembrane</keyword>
<comment type="caution">
    <text evidence="2">The sequence shown here is derived from an EMBL/GenBank/DDBJ whole genome shotgun (WGS) entry which is preliminary data.</text>
</comment>
<protein>
    <submittedName>
        <fullName evidence="2">Uncharacterized protein</fullName>
    </submittedName>
</protein>
<feature type="transmembrane region" description="Helical" evidence="1">
    <location>
        <begin position="20"/>
        <end position="36"/>
    </location>
</feature>
<dbReference type="EMBL" id="CALTRL010005790">
    <property type="protein sequence ID" value="CAH7686406.1"/>
    <property type="molecule type" value="Genomic_DNA"/>
</dbReference>
<evidence type="ECO:0000313" key="3">
    <source>
        <dbReference type="Proteomes" id="UP001153365"/>
    </source>
</evidence>
<reference evidence="2" key="1">
    <citation type="submission" date="2022-06" db="EMBL/GenBank/DDBJ databases">
        <authorList>
            <consortium name="SYNGENTA / RWTH Aachen University"/>
        </authorList>
    </citation>
    <scope>NUCLEOTIDE SEQUENCE</scope>
</reference>
<dbReference type="Proteomes" id="UP001153365">
    <property type="component" value="Unassembled WGS sequence"/>
</dbReference>
<evidence type="ECO:0000256" key="1">
    <source>
        <dbReference type="SAM" id="Phobius"/>
    </source>
</evidence>
<accession>A0AAV0BIC4</accession>
<proteinExistence type="predicted"/>
<name>A0AAV0BIC4_PHAPC</name>
<evidence type="ECO:0000313" key="2">
    <source>
        <dbReference type="EMBL" id="CAH7686406.1"/>
    </source>
</evidence>
<sequence>MTDSVFNLSCTDLCLYSGSLIKRLTLVIAIFVLAFIHSSKSFSLPHGVVSNGARNSAQKTLDFVGTKSHCHPLAKRGLETVYAPDGDHSDSKAPLRNKLESVGWAWIQNGKESVLKPKSSLKEVNKKSTFLDDLNKSAQNAPIKDRKTKKVTFSKSKPEVFIYDPDEEFVTTEESFERIHDSEEGPKKSSLIEKTTEYIPKFLEENKFKSPL</sequence>
<keyword evidence="1" id="KW-0472">Membrane</keyword>
<organism evidence="2 3">
    <name type="scientific">Phakopsora pachyrhizi</name>
    <name type="common">Asian soybean rust disease fungus</name>
    <dbReference type="NCBI Taxonomy" id="170000"/>
    <lineage>
        <taxon>Eukaryota</taxon>
        <taxon>Fungi</taxon>
        <taxon>Dikarya</taxon>
        <taxon>Basidiomycota</taxon>
        <taxon>Pucciniomycotina</taxon>
        <taxon>Pucciniomycetes</taxon>
        <taxon>Pucciniales</taxon>
        <taxon>Phakopsoraceae</taxon>
        <taxon>Phakopsora</taxon>
    </lineage>
</organism>
<dbReference type="AlphaFoldDB" id="A0AAV0BIC4"/>
<keyword evidence="3" id="KW-1185">Reference proteome</keyword>
<gene>
    <name evidence="2" type="ORF">PPACK8108_LOCUS21050</name>
</gene>